<dbReference type="Proteomes" id="UP000191980">
    <property type="component" value="Unassembled WGS sequence"/>
</dbReference>
<dbReference type="AlphaFoldDB" id="A0A1V8M3G3"/>
<comment type="caution">
    <text evidence="1">The sequence shown here is derived from an EMBL/GenBank/DDBJ whole genome shotgun (WGS) entry which is preliminary data.</text>
</comment>
<evidence type="ECO:0000313" key="1">
    <source>
        <dbReference type="EMBL" id="OQK16105.1"/>
    </source>
</evidence>
<protein>
    <recommendedName>
        <fullName evidence="3">DUF3301 domain-containing protein</fullName>
    </recommendedName>
</protein>
<evidence type="ECO:0000313" key="2">
    <source>
        <dbReference type="Proteomes" id="UP000191980"/>
    </source>
</evidence>
<dbReference type="InterPro" id="IPR021732">
    <property type="entry name" value="DUF3301"/>
</dbReference>
<gene>
    <name evidence="1" type="ORF">AU255_13435</name>
</gene>
<name>A0A1V8M3G3_9GAMM</name>
<reference evidence="1 2" key="1">
    <citation type="submission" date="2015-12" db="EMBL/GenBank/DDBJ databases">
        <authorList>
            <person name="Shamseldin A."/>
            <person name="Moawad H."/>
            <person name="Abd El-Rahim W.M."/>
            <person name="Sadowsky M.J."/>
        </authorList>
    </citation>
    <scope>NUCLEOTIDE SEQUENCE [LARGE SCALE GENOMIC DNA]</scope>
    <source>
        <strain evidence="1 2">WF1</strain>
    </source>
</reference>
<evidence type="ECO:0008006" key="3">
    <source>
        <dbReference type="Google" id="ProtNLM"/>
    </source>
</evidence>
<dbReference type="EMBL" id="LPUF01000002">
    <property type="protein sequence ID" value="OQK16105.1"/>
    <property type="molecule type" value="Genomic_DNA"/>
</dbReference>
<organism evidence="1 2">
    <name type="scientific">Methyloprofundus sedimenti</name>
    <dbReference type="NCBI Taxonomy" id="1420851"/>
    <lineage>
        <taxon>Bacteria</taxon>
        <taxon>Pseudomonadati</taxon>
        <taxon>Pseudomonadota</taxon>
        <taxon>Gammaproteobacteria</taxon>
        <taxon>Methylococcales</taxon>
        <taxon>Methylococcaceae</taxon>
        <taxon>Methyloprofundus</taxon>
    </lineage>
</organism>
<dbReference type="Pfam" id="PF11743">
    <property type="entry name" value="DUF3301"/>
    <property type="match status" value="1"/>
</dbReference>
<dbReference type="STRING" id="1420851.AU255_13435"/>
<keyword evidence="2" id="KW-1185">Reference proteome</keyword>
<proteinExistence type="predicted"/>
<dbReference type="OrthoDB" id="5959530at2"/>
<dbReference type="RefSeq" id="WP_080523483.1">
    <property type="nucleotide sequence ID" value="NZ_LPUF01000002.1"/>
</dbReference>
<sequence length="102" mass="11924">MWPDILMILLFTAGFLYWQSSQKVKEFALAATQRHCHEMELQMLDGYVAFNAFSLKRDGRGKVHIARGYQFEFSSTGAERYNGQIQMLGRRVESIQLEPYRI</sequence>
<accession>A0A1V8M3G3</accession>